<evidence type="ECO:0000256" key="6">
    <source>
        <dbReference type="SAM" id="MobiDB-lite"/>
    </source>
</evidence>
<dbReference type="PANTHER" id="PTHR23292:SF6">
    <property type="entry name" value="FI16602P1-RELATED"/>
    <property type="match status" value="1"/>
</dbReference>
<keyword evidence="9" id="KW-1185">Reference proteome</keyword>
<keyword evidence="3" id="KW-0479">Metal-binding</keyword>
<keyword evidence="5" id="KW-0472">Membrane</keyword>
<evidence type="ECO:0000313" key="8">
    <source>
        <dbReference type="EMBL" id="CUS12559.1"/>
    </source>
</evidence>
<reference evidence="8" key="1">
    <citation type="submission" date="2015-10" db="EMBL/GenBank/DDBJ databases">
        <authorList>
            <person name="Regsiter A."/>
            <person name="william w."/>
        </authorList>
    </citation>
    <scope>NUCLEOTIDE SEQUENCE</scope>
    <source>
        <strain evidence="8">Montdore</strain>
    </source>
</reference>
<name>A0A292PYC4_9PEZI</name>
<feature type="compositionally biased region" description="Pro residues" evidence="6">
    <location>
        <begin position="38"/>
        <end position="51"/>
    </location>
</feature>
<evidence type="ECO:0000256" key="4">
    <source>
        <dbReference type="ARBA" id="ARBA00022833"/>
    </source>
</evidence>
<evidence type="ECO:0000256" key="1">
    <source>
        <dbReference type="ARBA" id="ARBA00004170"/>
    </source>
</evidence>
<keyword evidence="4" id="KW-0862">Zinc</keyword>
<gene>
    <name evidence="8" type="ORF">GSTUAT00003393001</name>
</gene>
<organism evidence="8 9">
    <name type="scientific">Tuber aestivum</name>
    <name type="common">summer truffle</name>
    <dbReference type="NCBI Taxonomy" id="59557"/>
    <lineage>
        <taxon>Eukaryota</taxon>
        <taxon>Fungi</taxon>
        <taxon>Dikarya</taxon>
        <taxon>Ascomycota</taxon>
        <taxon>Pezizomycotina</taxon>
        <taxon>Pezizomycetes</taxon>
        <taxon>Pezizales</taxon>
        <taxon>Tuberaceae</taxon>
        <taxon>Tuber</taxon>
    </lineage>
</organism>
<feature type="domain" description="LITAF" evidence="7">
    <location>
        <begin position="62"/>
        <end position="145"/>
    </location>
</feature>
<evidence type="ECO:0000256" key="2">
    <source>
        <dbReference type="ARBA" id="ARBA00005975"/>
    </source>
</evidence>
<dbReference type="PANTHER" id="PTHR23292">
    <property type="entry name" value="LIPOPOLYSACCHARIDE-INDUCED TUMOR NECROSIS FACTOR-ALPHA FACTOR"/>
    <property type="match status" value="1"/>
</dbReference>
<evidence type="ECO:0000256" key="5">
    <source>
        <dbReference type="ARBA" id="ARBA00023136"/>
    </source>
</evidence>
<dbReference type="Proteomes" id="UP001412239">
    <property type="component" value="Unassembled WGS sequence"/>
</dbReference>
<evidence type="ECO:0000313" key="9">
    <source>
        <dbReference type="Proteomes" id="UP001412239"/>
    </source>
</evidence>
<protein>
    <recommendedName>
        <fullName evidence="7">LITAF domain-containing protein</fullName>
    </recommendedName>
</protein>
<evidence type="ECO:0000256" key="3">
    <source>
        <dbReference type="ARBA" id="ARBA00022723"/>
    </source>
</evidence>
<comment type="subcellular location">
    <subcellularLocation>
        <location evidence="1">Membrane</location>
        <topology evidence="1">Peripheral membrane protein</topology>
    </subcellularLocation>
</comment>
<dbReference type="Pfam" id="PF10601">
    <property type="entry name" value="zf-LITAF-like"/>
    <property type="match status" value="1"/>
</dbReference>
<dbReference type="EMBL" id="LN890989">
    <property type="protein sequence ID" value="CUS12559.1"/>
    <property type="molecule type" value="Genomic_DNA"/>
</dbReference>
<dbReference type="GO" id="GO:0008270">
    <property type="term" value="F:zinc ion binding"/>
    <property type="evidence" value="ECO:0007669"/>
    <property type="project" value="TreeGrafter"/>
</dbReference>
<dbReference type="InterPro" id="IPR037519">
    <property type="entry name" value="LITAF_fam"/>
</dbReference>
<sequence length="173" mass="17842">MTGRKITPADPPATSNDPPPPPFSEIQPQSPPHTVNPEKPPIAPEPQPQPQPQAQVPASNGAPGVYVHTVSLQSLARSPAPVHCLICGARGLTVISYETGNTTHMAALLLCFCIGLGCIPYMSTLFKDVAHSCGNCGTVLAIWHRSGTPGGAEVLAHAMVSGPPAPVTGGVKH</sequence>
<dbReference type="GO" id="GO:0016020">
    <property type="term" value="C:membrane"/>
    <property type="evidence" value="ECO:0007669"/>
    <property type="project" value="UniProtKB-SubCell"/>
</dbReference>
<evidence type="ECO:0000259" key="7">
    <source>
        <dbReference type="PROSITE" id="PS51837"/>
    </source>
</evidence>
<proteinExistence type="inferred from homology"/>
<dbReference type="AlphaFoldDB" id="A0A292PYC4"/>
<comment type="similarity">
    <text evidence="2">Belongs to the CDIP1/LITAF family.</text>
</comment>
<dbReference type="SMART" id="SM00714">
    <property type="entry name" value="LITAF"/>
    <property type="match status" value="1"/>
</dbReference>
<dbReference type="InterPro" id="IPR006629">
    <property type="entry name" value="LITAF"/>
</dbReference>
<dbReference type="PROSITE" id="PS51837">
    <property type="entry name" value="LITAF"/>
    <property type="match status" value="1"/>
</dbReference>
<accession>A0A292PYC4</accession>
<feature type="region of interest" description="Disordered" evidence="6">
    <location>
        <begin position="1"/>
        <end position="60"/>
    </location>
</feature>